<reference evidence="1 2" key="1">
    <citation type="submission" date="2014-04" db="EMBL/GenBank/DDBJ databases">
        <authorList>
            <consortium name="DOE Joint Genome Institute"/>
            <person name="Kuo A."/>
            <person name="Kohler A."/>
            <person name="Costa M.D."/>
            <person name="Nagy L.G."/>
            <person name="Floudas D."/>
            <person name="Copeland A."/>
            <person name="Barry K.W."/>
            <person name="Cichocki N."/>
            <person name="Veneault-Fourrey C."/>
            <person name="LaButti K."/>
            <person name="Lindquist E.A."/>
            <person name="Lipzen A."/>
            <person name="Lundell T."/>
            <person name="Morin E."/>
            <person name="Murat C."/>
            <person name="Sun H."/>
            <person name="Tunlid A."/>
            <person name="Henrissat B."/>
            <person name="Grigoriev I.V."/>
            <person name="Hibbett D.S."/>
            <person name="Martin F."/>
            <person name="Nordberg H.P."/>
            <person name="Cantor M.N."/>
            <person name="Hua S.X."/>
        </authorList>
    </citation>
    <scope>NUCLEOTIDE SEQUENCE [LARGE SCALE GENOMIC DNA]</scope>
    <source>
        <strain evidence="1 2">441</strain>
    </source>
</reference>
<dbReference type="OrthoDB" id="3235041at2759"/>
<proteinExistence type="predicted"/>
<name>A0A0C9YJV3_9AGAM</name>
<evidence type="ECO:0000313" key="1">
    <source>
        <dbReference type="EMBL" id="KIK14074.1"/>
    </source>
</evidence>
<dbReference type="Proteomes" id="UP000054018">
    <property type="component" value="Unassembled WGS sequence"/>
</dbReference>
<dbReference type="HOGENOM" id="CLU_2062404_0_0_1"/>
<evidence type="ECO:0000313" key="2">
    <source>
        <dbReference type="Proteomes" id="UP000054018"/>
    </source>
</evidence>
<dbReference type="AlphaFoldDB" id="A0A0C9YJV3"/>
<dbReference type="EMBL" id="KN833957">
    <property type="protein sequence ID" value="KIK14074.1"/>
    <property type="molecule type" value="Genomic_DNA"/>
</dbReference>
<gene>
    <name evidence="1" type="ORF">PISMIDRAFT_17556</name>
</gene>
<reference evidence="2" key="2">
    <citation type="submission" date="2015-01" db="EMBL/GenBank/DDBJ databases">
        <title>Evolutionary Origins and Diversification of the Mycorrhizal Mutualists.</title>
        <authorList>
            <consortium name="DOE Joint Genome Institute"/>
            <consortium name="Mycorrhizal Genomics Consortium"/>
            <person name="Kohler A."/>
            <person name="Kuo A."/>
            <person name="Nagy L.G."/>
            <person name="Floudas D."/>
            <person name="Copeland A."/>
            <person name="Barry K.W."/>
            <person name="Cichocki N."/>
            <person name="Veneault-Fourrey C."/>
            <person name="LaButti K."/>
            <person name="Lindquist E.A."/>
            <person name="Lipzen A."/>
            <person name="Lundell T."/>
            <person name="Morin E."/>
            <person name="Murat C."/>
            <person name="Riley R."/>
            <person name="Ohm R."/>
            <person name="Sun H."/>
            <person name="Tunlid A."/>
            <person name="Henrissat B."/>
            <person name="Grigoriev I.V."/>
            <person name="Hibbett D.S."/>
            <person name="Martin F."/>
        </authorList>
    </citation>
    <scope>NUCLEOTIDE SEQUENCE [LARGE SCALE GENOMIC DNA]</scope>
    <source>
        <strain evidence="2">441</strain>
    </source>
</reference>
<organism evidence="1 2">
    <name type="scientific">Pisolithus microcarpus 441</name>
    <dbReference type="NCBI Taxonomy" id="765257"/>
    <lineage>
        <taxon>Eukaryota</taxon>
        <taxon>Fungi</taxon>
        <taxon>Dikarya</taxon>
        <taxon>Basidiomycota</taxon>
        <taxon>Agaricomycotina</taxon>
        <taxon>Agaricomycetes</taxon>
        <taxon>Agaricomycetidae</taxon>
        <taxon>Boletales</taxon>
        <taxon>Sclerodermatineae</taxon>
        <taxon>Pisolithaceae</taxon>
        <taxon>Pisolithus</taxon>
    </lineage>
</organism>
<protein>
    <submittedName>
        <fullName evidence="1">Uncharacterized protein</fullName>
    </submittedName>
</protein>
<accession>A0A0C9YJV3</accession>
<keyword evidence="2" id="KW-1185">Reference proteome</keyword>
<sequence>MGSHIVMFAAHEAQDSQIKMAVFETQPQDGKKAFSGASEPSKDWVLKGEQILTDYPLTDPVEEDLNEEKKDTEITLDDDGNPEVPPWTGQKLKVQQNLARAVFQAAYGGFFTDMLVSSS</sequence>